<evidence type="ECO:0000256" key="1">
    <source>
        <dbReference type="ARBA" id="ARBA00023015"/>
    </source>
</evidence>
<evidence type="ECO:0000313" key="8">
    <source>
        <dbReference type="Proteomes" id="UP000676649"/>
    </source>
</evidence>
<keyword evidence="2 4" id="KW-0238">DNA-binding</keyword>
<dbReference type="PROSITE" id="PS50977">
    <property type="entry name" value="HTH_TETR_2"/>
    <property type="match status" value="1"/>
</dbReference>
<organism evidence="7 8">
    <name type="scientific">Methylomonas paludis</name>
    <dbReference type="NCBI Taxonomy" id="1173101"/>
    <lineage>
        <taxon>Bacteria</taxon>
        <taxon>Pseudomonadati</taxon>
        <taxon>Pseudomonadota</taxon>
        <taxon>Gammaproteobacteria</taxon>
        <taxon>Methylococcales</taxon>
        <taxon>Methylococcaceae</taxon>
        <taxon>Methylomonas</taxon>
    </lineage>
</organism>
<evidence type="ECO:0000256" key="5">
    <source>
        <dbReference type="SAM" id="MobiDB-lite"/>
    </source>
</evidence>
<dbReference type="RefSeq" id="WP_215580465.1">
    <property type="nucleotide sequence ID" value="NZ_CP073754.1"/>
</dbReference>
<evidence type="ECO:0000256" key="2">
    <source>
        <dbReference type="ARBA" id="ARBA00023125"/>
    </source>
</evidence>
<dbReference type="InterPro" id="IPR039536">
    <property type="entry name" value="TetR_C_Proteobacteria"/>
</dbReference>
<dbReference type="Pfam" id="PF00440">
    <property type="entry name" value="TetR_N"/>
    <property type="match status" value="1"/>
</dbReference>
<dbReference type="PRINTS" id="PR00455">
    <property type="entry name" value="HTHTETR"/>
</dbReference>
<dbReference type="GO" id="GO:0003700">
    <property type="term" value="F:DNA-binding transcription factor activity"/>
    <property type="evidence" value="ECO:0007669"/>
    <property type="project" value="TreeGrafter"/>
</dbReference>
<dbReference type="Proteomes" id="UP000676649">
    <property type="component" value="Chromosome"/>
</dbReference>
<dbReference type="Gene3D" id="1.10.10.60">
    <property type="entry name" value="Homeodomain-like"/>
    <property type="match status" value="1"/>
</dbReference>
<name>A0A975MLA0_9GAMM</name>
<feature type="domain" description="HTH tetR-type" evidence="6">
    <location>
        <begin position="21"/>
        <end position="81"/>
    </location>
</feature>
<accession>A0A975MLA0</accession>
<keyword evidence="1" id="KW-0805">Transcription regulation</keyword>
<sequence>MNSNSGIQHKIRPCPGRPKDVQKRRGIVAAARNLFLQQGYELTSMEAVAKLADVSKLTIYRHFDNKADLFREVIREGCERQVAADNFSNYAGQPPEQALLQLGVSLVKLIFNPESLRLLRIIQAEALHHPQIVQVFYQAGPQRVKSAFAELLQVWVAQGRLAVADIPRACEQFFSLLKGEAHLKALLHQDAGLNDAEMAEHVRACVRLFLAGYGLNPTEAG</sequence>
<dbReference type="PANTHER" id="PTHR30055:SF146">
    <property type="entry name" value="HTH-TYPE TRANSCRIPTIONAL DUAL REGULATOR CECR"/>
    <property type="match status" value="1"/>
</dbReference>
<dbReference type="PANTHER" id="PTHR30055">
    <property type="entry name" value="HTH-TYPE TRANSCRIPTIONAL REGULATOR RUTR"/>
    <property type="match status" value="1"/>
</dbReference>
<evidence type="ECO:0000256" key="4">
    <source>
        <dbReference type="PROSITE-ProRule" id="PRU00335"/>
    </source>
</evidence>
<dbReference type="AlphaFoldDB" id="A0A975MLA0"/>
<feature type="DNA-binding region" description="H-T-H motif" evidence="4">
    <location>
        <begin position="44"/>
        <end position="63"/>
    </location>
</feature>
<dbReference type="SUPFAM" id="SSF46689">
    <property type="entry name" value="Homeodomain-like"/>
    <property type="match status" value="1"/>
</dbReference>
<dbReference type="InterPro" id="IPR036271">
    <property type="entry name" value="Tet_transcr_reg_TetR-rel_C_sf"/>
</dbReference>
<evidence type="ECO:0000259" key="6">
    <source>
        <dbReference type="PROSITE" id="PS50977"/>
    </source>
</evidence>
<gene>
    <name evidence="7" type="ORF">KEF85_10975</name>
</gene>
<evidence type="ECO:0000313" key="7">
    <source>
        <dbReference type="EMBL" id="QWF69882.1"/>
    </source>
</evidence>
<dbReference type="KEGG" id="mpad:KEF85_10975"/>
<keyword evidence="3" id="KW-0804">Transcription</keyword>
<dbReference type="FunFam" id="1.10.10.60:FF:000141">
    <property type="entry name" value="TetR family transcriptional regulator"/>
    <property type="match status" value="1"/>
</dbReference>
<dbReference type="InterPro" id="IPR001647">
    <property type="entry name" value="HTH_TetR"/>
</dbReference>
<proteinExistence type="predicted"/>
<dbReference type="GO" id="GO:0000976">
    <property type="term" value="F:transcription cis-regulatory region binding"/>
    <property type="evidence" value="ECO:0007669"/>
    <property type="project" value="TreeGrafter"/>
</dbReference>
<dbReference type="EMBL" id="CP073754">
    <property type="protein sequence ID" value="QWF69882.1"/>
    <property type="molecule type" value="Genomic_DNA"/>
</dbReference>
<reference evidence="7" key="1">
    <citation type="submission" date="2021-04" db="EMBL/GenBank/DDBJ databases">
        <title>Draft genome sequence data of methanotrophic Methylovulum sp. strain S1L and Methylomonas sp. strain S2AM isolated from boreal lake water columns.</title>
        <authorList>
            <person name="Rissanen A.J."/>
            <person name="Mangayil R."/>
            <person name="Svenning M.M."/>
            <person name="Khanongnuch R."/>
        </authorList>
    </citation>
    <scope>NUCLEOTIDE SEQUENCE</scope>
    <source>
        <strain evidence="7">S2AM</strain>
    </source>
</reference>
<protein>
    <submittedName>
        <fullName evidence="7">TetR/AcrR family transcriptional regulator</fullName>
    </submittedName>
</protein>
<dbReference type="InterPro" id="IPR009057">
    <property type="entry name" value="Homeodomain-like_sf"/>
</dbReference>
<dbReference type="Pfam" id="PF14246">
    <property type="entry name" value="TetR_C_7"/>
    <property type="match status" value="1"/>
</dbReference>
<feature type="region of interest" description="Disordered" evidence="5">
    <location>
        <begin position="1"/>
        <end position="21"/>
    </location>
</feature>
<dbReference type="InterPro" id="IPR050109">
    <property type="entry name" value="HTH-type_TetR-like_transc_reg"/>
</dbReference>
<evidence type="ECO:0000256" key="3">
    <source>
        <dbReference type="ARBA" id="ARBA00023163"/>
    </source>
</evidence>
<dbReference type="SUPFAM" id="SSF48498">
    <property type="entry name" value="Tetracyclin repressor-like, C-terminal domain"/>
    <property type="match status" value="1"/>
</dbReference>
<keyword evidence="8" id="KW-1185">Reference proteome</keyword>
<dbReference type="Gene3D" id="1.10.357.10">
    <property type="entry name" value="Tetracycline Repressor, domain 2"/>
    <property type="match status" value="1"/>
</dbReference>